<dbReference type="InterPro" id="IPR012677">
    <property type="entry name" value="Nucleotide-bd_a/b_plait_sf"/>
</dbReference>
<dbReference type="SMART" id="SM00360">
    <property type="entry name" value="RRM"/>
    <property type="match status" value="1"/>
</dbReference>
<evidence type="ECO:0000313" key="2">
    <source>
        <dbReference type="EMBL" id="MFD2602777.1"/>
    </source>
</evidence>
<evidence type="ECO:0000259" key="1">
    <source>
        <dbReference type="PROSITE" id="PS50102"/>
    </source>
</evidence>
<dbReference type="PANTHER" id="PTHR15241">
    <property type="entry name" value="TRANSFORMER-2-RELATED"/>
    <property type="match status" value="1"/>
</dbReference>
<sequence length="92" mass="10359">MNIYVGNLGYEASEDQVRNIFSTYGEVTTVKLISDQLTGRLKGFGFIEMPNNSEAEKAINELNNSRLDDQVITVNEARPKITNLNSGTNRRY</sequence>
<comment type="caution">
    <text evidence="2">The sequence shown here is derived from an EMBL/GenBank/DDBJ whole genome shotgun (WGS) entry which is preliminary data.</text>
</comment>
<dbReference type="RefSeq" id="WP_379821216.1">
    <property type="nucleotide sequence ID" value="NZ_JBHUMD010000026.1"/>
</dbReference>
<name>A0ABW5NXR4_9FLAO</name>
<dbReference type="EMBL" id="JBHUMD010000026">
    <property type="protein sequence ID" value="MFD2602777.1"/>
    <property type="molecule type" value="Genomic_DNA"/>
</dbReference>
<feature type="domain" description="RRM" evidence="1">
    <location>
        <begin position="1"/>
        <end position="79"/>
    </location>
</feature>
<reference evidence="3" key="1">
    <citation type="journal article" date="2019" name="Int. J. Syst. Evol. Microbiol.">
        <title>The Global Catalogue of Microorganisms (GCM) 10K type strain sequencing project: providing services to taxonomists for standard genome sequencing and annotation.</title>
        <authorList>
            <consortium name="The Broad Institute Genomics Platform"/>
            <consortium name="The Broad Institute Genome Sequencing Center for Infectious Disease"/>
            <person name="Wu L."/>
            <person name="Ma J."/>
        </authorList>
    </citation>
    <scope>NUCLEOTIDE SEQUENCE [LARGE SCALE GENOMIC DNA]</scope>
    <source>
        <strain evidence="3">KCTC 42107</strain>
    </source>
</reference>
<proteinExistence type="predicted"/>
<keyword evidence="3" id="KW-1185">Reference proteome</keyword>
<organism evidence="2 3">
    <name type="scientific">Flavobacterium suzhouense</name>
    <dbReference type="NCBI Taxonomy" id="1529638"/>
    <lineage>
        <taxon>Bacteria</taxon>
        <taxon>Pseudomonadati</taxon>
        <taxon>Bacteroidota</taxon>
        <taxon>Flavobacteriia</taxon>
        <taxon>Flavobacteriales</taxon>
        <taxon>Flavobacteriaceae</taxon>
        <taxon>Flavobacterium</taxon>
    </lineage>
</organism>
<evidence type="ECO:0000313" key="3">
    <source>
        <dbReference type="Proteomes" id="UP001597480"/>
    </source>
</evidence>
<dbReference type="Proteomes" id="UP001597480">
    <property type="component" value="Unassembled WGS sequence"/>
</dbReference>
<protein>
    <submittedName>
        <fullName evidence="2">RNA recognition motif domain-containing protein</fullName>
    </submittedName>
</protein>
<dbReference type="Pfam" id="PF00076">
    <property type="entry name" value="RRM_1"/>
    <property type="match status" value="1"/>
</dbReference>
<gene>
    <name evidence="2" type="ORF">ACFSR3_11970</name>
</gene>
<dbReference type="PANTHER" id="PTHR15241:SF304">
    <property type="entry name" value="RRM DOMAIN-CONTAINING PROTEIN"/>
    <property type="match status" value="1"/>
</dbReference>
<dbReference type="Gene3D" id="3.30.70.330">
    <property type="match status" value="1"/>
</dbReference>
<accession>A0ABW5NXR4</accession>
<dbReference type="InterPro" id="IPR000504">
    <property type="entry name" value="RRM_dom"/>
</dbReference>
<dbReference type="InterPro" id="IPR035979">
    <property type="entry name" value="RBD_domain_sf"/>
</dbReference>
<dbReference type="PROSITE" id="PS50102">
    <property type="entry name" value="RRM"/>
    <property type="match status" value="1"/>
</dbReference>
<dbReference type="SUPFAM" id="SSF54928">
    <property type="entry name" value="RNA-binding domain, RBD"/>
    <property type="match status" value="1"/>
</dbReference>